<name>A0ABN7TAL9_OIKDI</name>
<feature type="region of interest" description="Disordered" evidence="1">
    <location>
        <begin position="164"/>
        <end position="187"/>
    </location>
</feature>
<keyword evidence="3" id="KW-1185">Reference proteome</keyword>
<sequence>MSEVVCKEESASEEDTEEFLIKNESSQMMCMENDSNYQENVEFHVNNSNPESVTIIETPYNEFDDKNKASGKGFALGSISEKIVPWLQSRYDIKEGGKTAIQEIITLYNHDFPRDCVYFPLESFQVGQLVRQAFPEISLCKVTCKESKKRYRCYKGLTRKEPENGPPPIFPYEPPKVQKRKSKTVPQNPPKVIFMQVAGLTGSQIASCKIKLPNPSRPSSSSTITPLQHLREPLRVQSPKQDAAITLSSASSSPSSSLHSPRAPSNLTKREMPNPYFVPFSKPHNEPQTEAQEPLAKKTCKLELVRLSSEKSAESISSHQQEMLSELPTMVASQPTSSASKRKLEIGKLHVTQSLDYIERQAYAQEDFQEIEDFILERLDQIRSKQFGL</sequence>
<evidence type="ECO:0000313" key="2">
    <source>
        <dbReference type="EMBL" id="CAG5112399.1"/>
    </source>
</evidence>
<dbReference type="EMBL" id="OU015567">
    <property type="protein sequence ID" value="CAG5112399.1"/>
    <property type="molecule type" value="Genomic_DNA"/>
</dbReference>
<feature type="region of interest" description="Disordered" evidence="1">
    <location>
        <begin position="236"/>
        <end position="294"/>
    </location>
</feature>
<feature type="compositionally biased region" description="Pro residues" evidence="1">
    <location>
        <begin position="164"/>
        <end position="174"/>
    </location>
</feature>
<protein>
    <submittedName>
        <fullName evidence="2">Oidioi.mRNA.OKI2018_I69.chr2.g6619.t1.cds</fullName>
    </submittedName>
</protein>
<dbReference type="Proteomes" id="UP001158576">
    <property type="component" value="Chromosome 2"/>
</dbReference>
<accession>A0ABN7TAL9</accession>
<feature type="compositionally biased region" description="Low complexity" evidence="1">
    <location>
        <begin position="247"/>
        <end position="265"/>
    </location>
</feature>
<evidence type="ECO:0000256" key="1">
    <source>
        <dbReference type="SAM" id="MobiDB-lite"/>
    </source>
</evidence>
<evidence type="ECO:0000313" key="3">
    <source>
        <dbReference type="Proteomes" id="UP001158576"/>
    </source>
</evidence>
<proteinExistence type="predicted"/>
<reference evidence="2 3" key="1">
    <citation type="submission" date="2021-04" db="EMBL/GenBank/DDBJ databases">
        <authorList>
            <person name="Bliznina A."/>
        </authorList>
    </citation>
    <scope>NUCLEOTIDE SEQUENCE [LARGE SCALE GENOMIC DNA]</scope>
</reference>
<gene>
    <name evidence="2" type="ORF">OKIOD_LOCUS15384</name>
</gene>
<organism evidence="2 3">
    <name type="scientific">Oikopleura dioica</name>
    <name type="common">Tunicate</name>
    <dbReference type="NCBI Taxonomy" id="34765"/>
    <lineage>
        <taxon>Eukaryota</taxon>
        <taxon>Metazoa</taxon>
        <taxon>Chordata</taxon>
        <taxon>Tunicata</taxon>
        <taxon>Appendicularia</taxon>
        <taxon>Copelata</taxon>
        <taxon>Oikopleuridae</taxon>
        <taxon>Oikopleura</taxon>
    </lineage>
</organism>